<evidence type="ECO:0000259" key="8">
    <source>
        <dbReference type="PROSITE" id="PS50156"/>
    </source>
</evidence>
<feature type="transmembrane region" description="Helical" evidence="7">
    <location>
        <begin position="211"/>
        <end position="232"/>
    </location>
</feature>
<evidence type="ECO:0000313" key="10">
    <source>
        <dbReference type="Proteomes" id="UP001183643"/>
    </source>
</evidence>
<evidence type="ECO:0000313" key="9">
    <source>
        <dbReference type="EMBL" id="MDR7273260.1"/>
    </source>
</evidence>
<name>A0AAE3YGY9_9ACTN</name>
<gene>
    <name evidence="9" type="ORF">J2S41_000038</name>
</gene>
<organism evidence="9 10">
    <name type="scientific">Catenuloplanes atrovinosus</name>
    <dbReference type="NCBI Taxonomy" id="137266"/>
    <lineage>
        <taxon>Bacteria</taxon>
        <taxon>Bacillati</taxon>
        <taxon>Actinomycetota</taxon>
        <taxon>Actinomycetes</taxon>
        <taxon>Micromonosporales</taxon>
        <taxon>Micromonosporaceae</taxon>
        <taxon>Catenuloplanes</taxon>
    </lineage>
</organism>
<feature type="transmembrane region" description="Helical" evidence="7">
    <location>
        <begin position="496"/>
        <end position="515"/>
    </location>
</feature>
<dbReference type="RefSeq" id="WP_310361418.1">
    <property type="nucleotide sequence ID" value="NZ_JAVDYB010000001.1"/>
</dbReference>
<reference evidence="9" key="1">
    <citation type="submission" date="2023-07" db="EMBL/GenBank/DDBJ databases">
        <title>Sequencing the genomes of 1000 actinobacteria strains.</title>
        <authorList>
            <person name="Klenk H.-P."/>
        </authorList>
    </citation>
    <scope>NUCLEOTIDE SEQUENCE</scope>
    <source>
        <strain evidence="9">DSM 44707</strain>
    </source>
</reference>
<accession>A0AAE3YGY9</accession>
<evidence type="ECO:0000256" key="6">
    <source>
        <dbReference type="ARBA" id="ARBA00023136"/>
    </source>
</evidence>
<keyword evidence="5 7" id="KW-1133">Transmembrane helix</keyword>
<dbReference type="GO" id="GO:0005886">
    <property type="term" value="C:plasma membrane"/>
    <property type="evidence" value="ECO:0007669"/>
    <property type="project" value="UniProtKB-SubCell"/>
</dbReference>
<feature type="transmembrane region" description="Helical" evidence="7">
    <location>
        <begin position="535"/>
        <end position="555"/>
    </location>
</feature>
<dbReference type="PROSITE" id="PS50156">
    <property type="entry name" value="SSD"/>
    <property type="match status" value="1"/>
</dbReference>
<feature type="domain" description="SSD" evidence="8">
    <location>
        <begin position="185"/>
        <end position="310"/>
    </location>
</feature>
<dbReference type="InterPro" id="IPR000731">
    <property type="entry name" value="SSD"/>
</dbReference>
<dbReference type="EMBL" id="JAVDYB010000001">
    <property type="protein sequence ID" value="MDR7273260.1"/>
    <property type="molecule type" value="Genomic_DNA"/>
</dbReference>
<sequence>MLRLLSGAAVRRPVLTILLWAAVLVAGFTAGANLFSRLTSEVGVVPGSQSAVVQDRLDAENPVPQSVTAVVDGAPAAAVADAVTRVRALDGVVSVTDPAPSDRTPSVVVVSVVLDGAGEAAEPAAEILRAVPAGSVVVSGGPLSMADYNDQAQEDVQRAELISLPVVLVLLLVVFGSLLAAGLPLLVAIVGIGANFGVLYLFSLVTDVSVYAVQVTTMLSMGLAVDYALLLVSRFREERAVDPGVRDAVLRASATAGRTVLFTGLTVAVALAGLMVFPDPFLRSLGLAAAGVVLVNMLAAVTLLPAMLTLWGHRIKPAAAAGGTAFARLAARVQRRPLLTLLGTATALVVLALPVAGLTIGNGDSRSLPSASDTRRLDEALARDFPALTGPDPLLIPGGPADEARIAAVPGIARVSSSDGVVRAHPAALPAEESTQDAVRQLRAQGFEVAGTAARLADYRAMLGERAPIAAVLVALGTLALLFAFTGSVLLPIKAVLTNLLSIAASLGVVVWVFQEGHFAWLLGSERLDTTNLTVPVLVAAIAFGLSVDYEMFLLSRIRERHLAGDAADRAVAAGLQQTGRIITSAGLLLVVVFAGFLTGGFAPIKQIGLGLVLAVALDATVVRLLLVPATMTLLGRWNWWAPRPLRRLHGRIGGAFAEAPAPA</sequence>
<evidence type="ECO:0000256" key="4">
    <source>
        <dbReference type="ARBA" id="ARBA00022692"/>
    </source>
</evidence>
<dbReference type="PANTHER" id="PTHR33406:SF11">
    <property type="entry name" value="MEMBRANE PROTEIN SCO6666-RELATED"/>
    <property type="match status" value="1"/>
</dbReference>
<dbReference type="AlphaFoldDB" id="A0AAE3YGY9"/>
<dbReference type="Gene3D" id="1.20.1640.10">
    <property type="entry name" value="Multidrug efflux transporter AcrB transmembrane domain"/>
    <property type="match status" value="2"/>
</dbReference>
<feature type="transmembrane region" description="Helical" evidence="7">
    <location>
        <begin position="469"/>
        <end position="491"/>
    </location>
</feature>
<evidence type="ECO:0000256" key="3">
    <source>
        <dbReference type="ARBA" id="ARBA00022475"/>
    </source>
</evidence>
<dbReference type="Pfam" id="PF03176">
    <property type="entry name" value="MMPL"/>
    <property type="match status" value="2"/>
</dbReference>
<keyword evidence="6 7" id="KW-0472">Membrane</keyword>
<dbReference type="Proteomes" id="UP001183643">
    <property type="component" value="Unassembled WGS sequence"/>
</dbReference>
<dbReference type="SUPFAM" id="SSF82866">
    <property type="entry name" value="Multidrug efflux transporter AcrB transmembrane domain"/>
    <property type="match status" value="2"/>
</dbReference>
<dbReference type="InterPro" id="IPR050545">
    <property type="entry name" value="Mycobact_MmpL"/>
</dbReference>
<protein>
    <submittedName>
        <fullName evidence="9">RND superfamily putative drug exporter</fullName>
    </submittedName>
</protein>
<feature type="transmembrane region" description="Helical" evidence="7">
    <location>
        <begin position="582"/>
        <end position="602"/>
    </location>
</feature>
<comment type="subcellular location">
    <subcellularLocation>
        <location evidence="1">Cell membrane</location>
        <topology evidence="1">Multi-pass membrane protein</topology>
    </subcellularLocation>
</comment>
<keyword evidence="3" id="KW-1003">Cell membrane</keyword>
<evidence type="ECO:0000256" key="1">
    <source>
        <dbReference type="ARBA" id="ARBA00004651"/>
    </source>
</evidence>
<dbReference type="InterPro" id="IPR004869">
    <property type="entry name" value="MMPL_dom"/>
</dbReference>
<evidence type="ECO:0000256" key="2">
    <source>
        <dbReference type="ARBA" id="ARBA00010157"/>
    </source>
</evidence>
<feature type="transmembrane region" description="Helical" evidence="7">
    <location>
        <begin position="260"/>
        <end position="278"/>
    </location>
</feature>
<feature type="transmembrane region" description="Helical" evidence="7">
    <location>
        <begin position="284"/>
        <end position="308"/>
    </location>
</feature>
<comment type="caution">
    <text evidence="9">The sequence shown here is derived from an EMBL/GenBank/DDBJ whole genome shotgun (WGS) entry which is preliminary data.</text>
</comment>
<feature type="transmembrane region" description="Helical" evidence="7">
    <location>
        <begin position="161"/>
        <end position="180"/>
    </location>
</feature>
<dbReference type="PANTHER" id="PTHR33406">
    <property type="entry name" value="MEMBRANE PROTEIN MJ1562-RELATED"/>
    <property type="match status" value="1"/>
</dbReference>
<proteinExistence type="inferred from homology"/>
<keyword evidence="4 7" id="KW-0812">Transmembrane</keyword>
<evidence type="ECO:0000256" key="5">
    <source>
        <dbReference type="ARBA" id="ARBA00022989"/>
    </source>
</evidence>
<comment type="similarity">
    <text evidence="2">Belongs to the resistance-nodulation-cell division (RND) (TC 2.A.6) family. MmpL subfamily.</text>
</comment>
<evidence type="ECO:0000256" key="7">
    <source>
        <dbReference type="SAM" id="Phobius"/>
    </source>
</evidence>
<feature type="transmembrane region" description="Helical" evidence="7">
    <location>
        <begin position="338"/>
        <end position="360"/>
    </location>
</feature>
<keyword evidence="10" id="KW-1185">Reference proteome</keyword>